<proteinExistence type="predicted"/>
<sequence length="87" mass="9987">MDHKLDIQTALQAFFKITQHGEKIGDDYVLDGIRANSSIDGYTVTLKDNNVEVSIFFHNKYSVETSSRGHFNQFLDTLSLINKKDYE</sequence>
<dbReference type="InterPro" id="IPR021432">
    <property type="entry name" value="DUF3081"/>
</dbReference>
<comment type="caution">
    <text evidence="1">The sequence shown here is derived from an EMBL/GenBank/DDBJ whole genome shotgun (WGS) entry which is preliminary data.</text>
</comment>
<dbReference type="Pfam" id="PF11280">
    <property type="entry name" value="DUF3081"/>
    <property type="match status" value="1"/>
</dbReference>
<reference evidence="1" key="1">
    <citation type="submission" date="2023-07" db="EMBL/GenBank/DDBJ databases">
        <title>Genome content predicts the carbon catabolic preferences of heterotrophic bacteria.</title>
        <authorList>
            <person name="Gralka M."/>
        </authorList>
    </citation>
    <scope>NUCLEOTIDE SEQUENCE</scope>
    <source>
        <strain evidence="1">I2M16</strain>
    </source>
</reference>
<dbReference type="Proteomes" id="UP001169862">
    <property type="component" value="Unassembled WGS sequence"/>
</dbReference>
<protein>
    <submittedName>
        <fullName evidence="1">DUF3081 family protein</fullName>
    </submittedName>
</protein>
<evidence type="ECO:0000313" key="1">
    <source>
        <dbReference type="EMBL" id="MDO6454288.1"/>
    </source>
</evidence>
<dbReference type="RefSeq" id="WP_303550829.1">
    <property type="nucleotide sequence ID" value="NZ_JAUOPG010000007.1"/>
</dbReference>
<accession>A0AAW7XIZ6</accession>
<dbReference type="EMBL" id="JAUOPG010000007">
    <property type="protein sequence ID" value="MDO6454288.1"/>
    <property type="molecule type" value="Genomic_DNA"/>
</dbReference>
<name>A0AAW7XIZ6_9GAMM</name>
<gene>
    <name evidence="1" type="ORF">Q4490_12010</name>
</gene>
<evidence type="ECO:0000313" key="2">
    <source>
        <dbReference type="Proteomes" id="UP001169862"/>
    </source>
</evidence>
<organism evidence="1 2">
    <name type="scientific">Neptunomonas phycophila</name>
    <dbReference type="NCBI Taxonomy" id="1572645"/>
    <lineage>
        <taxon>Bacteria</taxon>
        <taxon>Pseudomonadati</taxon>
        <taxon>Pseudomonadota</taxon>
        <taxon>Gammaproteobacteria</taxon>
        <taxon>Oceanospirillales</taxon>
        <taxon>Oceanospirillaceae</taxon>
        <taxon>Neptunomonas</taxon>
    </lineage>
</organism>
<dbReference type="AlphaFoldDB" id="A0AAW7XIZ6"/>